<dbReference type="Gene3D" id="3.40.50.300">
    <property type="entry name" value="P-loop containing nucleotide triphosphate hydrolases"/>
    <property type="match status" value="1"/>
</dbReference>
<keyword evidence="7" id="KW-0333">Golgi apparatus</keyword>
<reference evidence="12 13" key="1">
    <citation type="journal article" date="2010" name="Nature">
        <title>The Ectocarpus genome and the independent evolution of multicellularity in brown algae.</title>
        <authorList>
            <person name="Cock J.M."/>
            <person name="Sterck L."/>
            <person name="Rouze P."/>
            <person name="Scornet D."/>
            <person name="Allen A.E."/>
            <person name="Amoutzias G."/>
            <person name="Anthouard V."/>
            <person name="Artiguenave F."/>
            <person name="Aury J.M."/>
            <person name="Badger J.H."/>
            <person name="Beszteri B."/>
            <person name="Billiau K."/>
            <person name="Bonnet E."/>
            <person name="Bothwell J.H."/>
            <person name="Bowler C."/>
            <person name="Boyen C."/>
            <person name="Brownlee C."/>
            <person name="Carrano C.J."/>
            <person name="Charrier B."/>
            <person name="Cho G.Y."/>
            <person name="Coelho S.M."/>
            <person name="Collen J."/>
            <person name="Corre E."/>
            <person name="Da Silva C."/>
            <person name="Delage L."/>
            <person name="Delaroque N."/>
            <person name="Dittami S.M."/>
            <person name="Doulbeau S."/>
            <person name="Elias M."/>
            <person name="Farnham G."/>
            <person name="Gachon C.M."/>
            <person name="Gschloessl B."/>
            <person name="Heesch S."/>
            <person name="Jabbari K."/>
            <person name="Jubin C."/>
            <person name="Kawai H."/>
            <person name="Kimura K."/>
            <person name="Kloareg B."/>
            <person name="Kupper F.C."/>
            <person name="Lang D."/>
            <person name="Le Bail A."/>
            <person name="Leblanc C."/>
            <person name="Lerouge P."/>
            <person name="Lohr M."/>
            <person name="Lopez P.J."/>
            <person name="Martens C."/>
            <person name="Maumus F."/>
            <person name="Michel G."/>
            <person name="Miranda-Saavedra D."/>
            <person name="Morales J."/>
            <person name="Moreau H."/>
            <person name="Motomura T."/>
            <person name="Nagasato C."/>
            <person name="Napoli C.A."/>
            <person name="Nelson D.R."/>
            <person name="Nyvall-Collen P."/>
            <person name="Peters A.F."/>
            <person name="Pommier C."/>
            <person name="Potin P."/>
            <person name="Poulain J."/>
            <person name="Quesneville H."/>
            <person name="Read B."/>
            <person name="Rensing S.A."/>
            <person name="Ritter A."/>
            <person name="Rousvoal S."/>
            <person name="Samanta M."/>
            <person name="Samson G."/>
            <person name="Schroeder D.C."/>
            <person name="Segurens B."/>
            <person name="Strittmatter M."/>
            <person name="Tonon T."/>
            <person name="Tregear J.W."/>
            <person name="Valentin K."/>
            <person name="von Dassow P."/>
            <person name="Yamagishi T."/>
            <person name="Van de Peer Y."/>
            <person name="Wincker P."/>
        </authorList>
    </citation>
    <scope>NUCLEOTIDE SEQUENCE [LARGE SCALE GENOMIC DNA]</scope>
    <source>
        <strain evidence="13">Ec32 / CCAP1310/4</strain>
    </source>
</reference>
<evidence type="ECO:0000256" key="4">
    <source>
        <dbReference type="ARBA" id="ARBA00022692"/>
    </source>
</evidence>
<keyword evidence="8 11" id="KW-0472">Membrane</keyword>
<dbReference type="EMBL" id="FN648509">
    <property type="protein sequence ID" value="CBJ26358.1"/>
    <property type="molecule type" value="Genomic_DNA"/>
</dbReference>
<dbReference type="InParanoid" id="D7FX25"/>
<evidence type="ECO:0000256" key="11">
    <source>
        <dbReference type="SAM" id="Phobius"/>
    </source>
</evidence>
<dbReference type="PANTHER" id="PTHR14647">
    <property type="entry name" value="GALACTOSE-3-O-SULFOTRANSFERASE"/>
    <property type="match status" value="1"/>
</dbReference>
<organism evidence="12 13">
    <name type="scientific">Ectocarpus siliculosus</name>
    <name type="common">Brown alga</name>
    <name type="synonym">Conferva siliculosa</name>
    <dbReference type="NCBI Taxonomy" id="2880"/>
    <lineage>
        <taxon>Eukaryota</taxon>
        <taxon>Sar</taxon>
        <taxon>Stramenopiles</taxon>
        <taxon>Ochrophyta</taxon>
        <taxon>PX clade</taxon>
        <taxon>Phaeophyceae</taxon>
        <taxon>Ectocarpales</taxon>
        <taxon>Ectocarpaceae</taxon>
        <taxon>Ectocarpus</taxon>
    </lineage>
</organism>
<accession>D7FX25</accession>
<evidence type="ECO:0000313" key="12">
    <source>
        <dbReference type="EMBL" id="CBJ26358.1"/>
    </source>
</evidence>
<keyword evidence="5" id="KW-0735">Signal-anchor</keyword>
<feature type="compositionally biased region" description="Low complexity" evidence="10">
    <location>
        <begin position="44"/>
        <end position="61"/>
    </location>
</feature>
<dbReference type="GO" id="GO:0001733">
    <property type="term" value="F:galactosylceramide sulfotransferase activity"/>
    <property type="evidence" value="ECO:0007669"/>
    <property type="project" value="InterPro"/>
</dbReference>
<sequence length="461" mass="51375">MRRAQGSQLHLEEGGEVGGVECAAAGDVSSGGASSRSTGVAAASAPQAAVGQAAADGAATTSRRRRRREAVGMAAAAAAVCLTCLSVFDLKWWSFGGSSSREGRGGGGRWSAVSNFRFSDGPLGNSQEILLEGSSEDLPVEAMRDYLNGLVYDSASKRTEQLSNIAFIKTHKTASTTLASILYRYGMRHDSNIAKFDQGGTYVDLDVASKQVAKQGKRVDIMHYHHAWNGFYSGTWDQATAKYAKIMSNQADVNYVTVLREPVAHYLSYYYYFLNPINKMPIDEYLLKNPHKKLLYNPLAAEFGIEDMAQMNHFIKKQMPKFKMVLLTERFDEGLALLQRMLQWDPIDMTYCKMLQTKKGEMRWDGKPLENVPKISDLAPEILSHIKARTQLDSRLYQAGTLLYRKYKLEFGPGVDEHFQAFQGVQKVMHRYLEMNTSSDALKWYVGDVDIYDDAPPILAF</sequence>
<dbReference type="AlphaFoldDB" id="D7FX25"/>
<dbReference type="Pfam" id="PF06990">
    <property type="entry name" value="Gal-3-0_sulfotr"/>
    <property type="match status" value="1"/>
</dbReference>
<feature type="transmembrane region" description="Helical" evidence="11">
    <location>
        <begin position="70"/>
        <end position="93"/>
    </location>
</feature>
<keyword evidence="4 11" id="KW-0812">Transmembrane</keyword>
<name>D7FX25_ECTSI</name>
<dbReference type="InterPro" id="IPR009729">
    <property type="entry name" value="Gal-3-0_sulfotransfrase"/>
</dbReference>
<dbReference type="OrthoDB" id="514299at2759"/>
<evidence type="ECO:0000256" key="7">
    <source>
        <dbReference type="ARBA" id="ARBA00023034"/>
    </source>
</evidence>
<gene>
    <name evidence="12" type="ORF">Esi_0032_0064</name>
</gene>
<dbReference type="GO" id="GO:0000139">
    <property type="term" value="C:Golgi membrane"/>
    <property type="evidence" value="ECO:0007669"/>
    <property type="project" value="UniProtKB-SubCell"/>
</dbReference>
<dbReference type="SUPFAM" id="SSF52540">
    <property type="entry name" value="P-loop containing nucleoside triphosphate hydrolases"/>
    <property type="match status" value="1"/>
</dbReference>
<evidence type="ECO:0000256" key="9">
    <source>
        <dbReference type="ARBA" id="ARBA00023180"/>
    </source>
</evidence>
<evidence type="ECO:0000256" key="8">
    <source>
        <dbReference type="ARBA" id="ARBA00023136"/>
    </source>
</evidence>
<keyword evidence="9" id="KW-0325">Glycoprotein</keyword>
<dbReference type="EMBL" id="FN649729">
    <property type="protein sequence ID" value="CBJ26358.1"/>
    <property type="molecule type" value="Genomic_DNA"/>
</dbReference>
<evidence type="ECO:0000256" key="10">
    <source>
        <dbReference type="SAM" id="MobiDB-lite"/>
    </source>
</evidence>
<evidence type="ECO:0000256" key="6">
    <source>
        <dbReference type="ARBA" id="ARBA00022989"/>
    </source>
</evidence>
<protein>
    <submittedName>
        <fullName evidence="12">Sulfotransferase</fullName>
    </submittedName>
</protein>
<comment type="similarity">
    <text evidence="2">Belongs to the galactose-3-O-sulfotransferase family.</text>
</comment>
<dbReference type="eggNOG" id="ENOG502QPNT">
    <property type="taxonomic scope" value="Eukaryota"/>
</dbReference>
<dbReference type="GO" id="GO:0009247">
    <property type="term" value="P:glycolipid biosynthetic process"/>
    <property type="evidence" value="ECO:0007669"/>
    <property type="project" value="InterPro"/>
</dbReference>
<feature type="region of interest" description="Disordered" evidence="10">
    <location>
        <begin position="44"/>
        <end position="63"/>
    </location>
</feature>
<evidence type="ECO:0000256" key="2">
    <source>
        <dbReference type="ARBA" id="ARBA00008124"/>
    </source>
</evidence>
<evidence type="ECO:0000313" key="13">
    <source>
        <dbReference type="Proteomes" id="UP000002630"/>
    </source>
</evidence>
<dbReference type="InterPro" id="IPR027417">
    <property type="entry name" value="P-loop_NTPase"/>
</dbReference>
<dbReference type="Proteomes" id="UP000002630">
    <property type="component" value="Linkage Group LG04"/>
</dbReference>
<dbReference type="PANTHER" id="PTHR14647:SF87">
    <property type="entry name" value="PUTATIVE-RELATED"/>
    <property type="match status" value="1"/>
</dbReference>
<comment type="subcellular location">
    <subcellularLocation>
        <location evidence="1">Golgi apparatus membrane</location>
        <topology evidence="1">Single-pass type II membrane protein</topology>
    </subcellularLocation>
</comment>
<proteinExistence type="inferred from homology"/>
<evidence type="ECO:0000256" key="1">
    <source>
        <dbReference type="ARBA" id="ARBA00004323"/>
    </source>
</evidence>
<keyword evidence="6 11" id="KW-1133">Transmembrane helix</keyword>
<keyword evidence="13" id="KW-1185">Reference proteome</keyword>
<keyword evidence="3" id="KW-0808">Transferase</keyword>
<evidence type="ECO:0000256" key="3">
    <source>
        <dbReference type="ARBA" id="ARBA00022679"/>
    </source>
</evidence>
<evidence type="ECO:0000256" key="5">
    <source>
        <dbReference type="ARBA" id="ARBA00022968"/>
    </source>
</evidence>